<name>A0A4D6XK85_9GAMM</name>
<dbReference type="GO" id="GO:0016705">
    <property type="term" value="F:oxidoreductase activity, acting on paired donors, with incorporation or reduction of molecular oxygen"/>
    <property type="evidence" value="ECO:0007669"/>
    <property type="project" value="UniProtKB-UniRule"/>
</dbReference>
<dbReference type="PROSITE" id="PS50206">
    <property type="entry name" value="RHODANESE_3"/>
    <property type="match status" value="1"/>
</dbReference>
<dbReference type="Gene3D" id="3.30.70.100">
    <property type="match status" value="1"/>
</dbReference>
<comment type="catalytic activity">
    <reaction evidence="4">
        <text>uridine(34) in tRNA + AH2 + O2 = 5-hydroxyuridine(34) in tRNA + A + H2O</text>
        <dbReference type="Rhea" id="RHEA:64224"/>
        <dbReference type="Rhea" id="RHEA-COMP:11727"/>
        <dbReference type="Rhea" id="RHEA-COMP:13381"/>
        <dbReference type="ChEBI" id="CHEBI:13193"/>
        <dbReference type="ChEBI" id="CHEBI:15377"/>
        <dbReference type="ChEBI" id="CHEBI:15379"/>
        <dbReference type="ChEBI" id="CHEBI:17499"/>
        <dbReference type="ChEBI" id="CHEBI:65315"/>
        <dbReference type="ChEBI" id="CHEBI:136877"/>
    </reaction>
</comment>
<dbReference type="NCBIfam" id="NF001133">
    <property type="entry name" value="PRK00142.1-1"/>
    <property type="match status" value="1"/>
</dbReference>
<dbReference type="Pfam" id="PF17773">
    <property type="entry name" value="UPF0176_N"/>
    <property type="match status" value="1"/>
</dbReference>
<dbReference type="PANTHER" id="PTHR43846:SF1">
    <property type="entry name" value="TRNA URIDINE(34) HYDROXYLASE"/>
    <property type="match status" value="1"/>
</dbReference>
<dbReference type="EC" id="1.14.-.-" evidence="4"/>
<reference evidence="6 7" key="1">
    <citation type="submission" date="2018-12" db="EMBL/GenBank/DDBJ databases">
        <authorList>
            <person name="Chong R.A."/>
        </authorList>
    </citation>
    <scope>NUCLEOTIDE SEQUENCE [LARGE SCALE GENOMIC DNA]</scope>
    <source>
        <strain evidence="6 7">Ahe</strain>
    </source>
</reference>
<keyword evidence="2 4" id="KW-0560">Oxidoreductase</keyword>
<comment type="similarity">
    <text evidence="4">Belongs to the TrhO family.</text>
</comment>
<comment type="function">
    <text evidence="3">Catalyzes oxygen-dependent 5-hydroxyuridine (ho5U) modification at position 34 in tRNAs, the first step in 5-carboxymethoxyuridine (cmo5U) biosynthesis. May be part of an alternate pathway, which is able to bypass cmo5U biogenesis in a subset of tRNAs under aerobic conditions.</text>
</comment>
<keyword evidence="1 4" id="KW-0819">tRNA processing</keyword>
<feature type="domain" description="Rhodanese" evidence="5">
    <location>
        <begin position="147"/>
        <end position="237"/>
    </location>
</feature>
<organism evidence="6 7">
    <name type="scientific">Buchnera aphidicola</name>
    <name type="common">Aphis helianthi</name>
    <dbReference type="NCBI Taxonomy" id="2315802"/>
    <lineage>
        <taxon>Bacteria</taxon>
        <taxon>Pseudomonadati</taxon>
        <taxon>Pseudomonadota</taxon>
        <taxon>Gammaproteobacteria</taxon>
        <taxon>Enterobacterales</taxon>
        <taxon>Erwiniaceae</taxon>
        <taxon>Buchnera</taxon>
    </lineage>
</organism>
<dbReference type="AlphaFoldDB" id="A0A4D6XK85"/>
<sequence>MSILHNYISKKELKRNMFLKNESRLILSFYKYFCITELKKFRDEIYKKFFQYNILGRVYISNEGINAQISIPIHNYTIFKKFLYQFHPVLNNLRINKTFNINNANAFWLLSVKIKKYIVNDGIKNPLFKFENVGLYIKAEKVNLMLNDKKTIFIDMRNSYEYAIGHFPNAIEIKSKTFREQLKNVIKVMNYAKDKNIVMYCTGGIRCEKATSWMIFNGFKHIYHIEGGIIGYINEAKKKRLPIHFQGSNFVFDNRMSEKISEDIISVCKQCNQPSDNYVNCIFNLCHLLFIQCHNCAVSFKNCCSSECMKHI</sequence>
<dbReference type="Proteomes" id="UP000298759">
    <property type="component" value="Chromosome"/>
</dbReference>
<dbReference type="Gene3D" id="3.40.250.10">
    <property type="entry name" value="Rhodanese-like domain"/>
    <property type="match status" value="1"/>
</dbReference>
<dbReference type="CDD" id="cd01518">
    <property type="entry name" value="RHOD_YceA"/>
    <property type="match status" value="1"/>
</dbReference>
<evidence type="ECO:0000256" key="3">
    <source>
        <dbReference type="ARBA" id="ARBA00045625"/>
    </source>
</evidence>
<evidence type="ECO:0000256" key="1">
    <source>
        <dbReference type="ARBA" id="ARBA00022694"/>
    </source>
</evidence>
<keyword evidence="6" id="KW-0808">Transferase</keyword>
<evidence type="ECO:0000259" key="5">
    <source>
        <dbReference type="PROSITE" id="PS50206"/>
    </source>
</evidence>
<gene>
    <name evidence="4" type="primary">trhO</name>
    <name evidence="6" type="ORF">D9V62_01850</name>
</gene>
<dbReference type="InterPro" id="IPR040503">
    <property type="entry name" value="TRHO_N"/>
</dbReference>
<dbReference type="InterPro" id="IPR001763">
    <property type="entry name" value="Rhodanese-like_dom"/>
</dbReference>
<dbReference type="EMBL" id="CP034894">
    <property type="protein sequence ID" value="QCI17182.1"/>
    <property type="molecule type" value="Genomic_DNA"/>
</dbReference>
<dbReference type="GO" id="GO:0006400">
    <property type="term" value="P:tRNA modification"/>
    <property type="evidence" value="ECO:0007669"/>
    <property type="project" value="UniProtKB-UniRule"/>
</dbReference>
<evidence type="ECO:0000313" key="7">
    <source>
        <dbReference type="Proteomes" id="UP000298759"/>
    </source>
</evidence>
<reference evidence="6 7" key="2">
    <citation type="submission" date="2019-05" db="EMBL/GenBank/DDBJ databases">
        <title>Genome evolution of the obligate endosymbiont Buchnera aphidicola.</title>
        <authorList>
            <person name="Moran N.A."/>
        </authorList>
    </citation>
    <scope>NUCLEOTIDE SEQUENCE [LARGE SCALE GENOMIC DNA]</scope>
    <source>
        <strain evidence="6 7">Ahe</strain>
    </source>
</reference>
<evidence type="ECO:0000313" key="6">
    <source>
        <dbReference type="EMBL" id="QCI17182.1"/>
    </source>
</evidence>
<dbReference type="InterPro" id="IPR036873">
    <property type="entry name" value="Rhodanese-like_dom_sf"/>
</dbReference>
<proteinExistence type="inferred from homology"/>
<dbReference type="SUPFAM" id="SSF52821">
    <property type="entry name" value="Rhodanese/Cell cycle control phosphatase"/>
    <property type="match status" value="1"/>
</dbReference>
<evidence type="ECO:0000256" key="4">
    <source>
        <dbReference type="HAMAP-Rule" id="MF_00469"/>
    </source>
</evidence>
<dbReference type="GO" id="GO:0016740">
    <property type="term" value="F:transferase activity"/>
    <property type="evidence" value="ECO:0007669"/>
    <property type="project" value="UniProtKB-KW"/>
</dbReference>
<dbReference type="RefSeq" id="WP_158340115.1">
    <property type="nucleotide sequence ID" value="NZ_CP034894.1"/>
</dbReference>
<accession>A0A4D6XK85</accession>
<dbReference type="OrthoDB" id="9778326at2"/>
<dbReference type="SMART" id="SM00450">
    <property type="entry name" value="RHOD"/>
    <property type="match status" value="1"/>
</dbReference>
<dbReference type="InterPro" id="IPR020936">
    <property type="entry name" value="TrhO"/>
</dbReference>
<evidence type="ECO:0000256" key="2">
    <source>
        <dbReference type="ARBA" id="ARBA00023002"/>
    </source>
</evidence>
<dbReference type="Pfam" id="PF00581">
    <property type="entry name" value="Rhodanese"/>
    <property type="match status" value="1"/>
</dbReference>
<dbReference type="PANTHER" id="PTHR43846">
    <property type="entry name" value="UPF0176 PROTEIN YCEA"/>
    <property type="match status" value="1"/>
</dbReference>
<dbReference type="InterPro" id="IPR022111">
    <property type="entry name" value="Rhodanese_C"/>
</dbReference>
<dbReference type="Pfam" id="PF12368">
    <property type="entry name" value="Rhodanese_C"/>
    <property type="match status" value="1"/>
</dbReference>
<protein>
    <recommendedName>
        <fullName evidence="4">tRNA uridine(34) hydroxylase</fullName>
        <ecNumber evidence="4">1.14.-.-</ecNumber>
    </recommendedName>
    <alternativeName>
        <fullName evidence="4">tRNA hydroxylation protein O</fullName>
    </alternativeName>
</protein>
<dbReference type="HAMAP" id="MF_00469">
    <property type="entry name" value="TrhO"/>
    <property type="match status" value="1"/>
</dbReference>